<feature type="domain" description="BAR" evidence="3">
    <location>
        <begin position="15"/>
        <end position="232"/>
    </location>
</feature>
<evidence type="ECO:0000259" key="3">
    <source>
        <dbReference type="PROSITE" id="PS51021"/>
    </source>
</evidence>
<keyword evidence="5" id="KW-1185">Reference proteome</keyword>
<feature type="compositionally biased region" description="Basic and acidic residues" evidence="2">
    <location>
        <begin position="250"/>
        <end position="260"/>
    </location>
</feature>
<keyword evidence="1" id="KW-0175">Coiled coil</keyword>
<proteinExistence type="predicted"/>
<protein>
    <submittedName>
        <fullName evidence="4">BAR domain protein</fullName>
    </submittedName>
</protein>
<feature type="compositionally biased region" description="Polar residues" evidence="2">
    <location>
        <begin position="371"/>
        <end position="391"/>
    </location>
</feature>
<dbReference type="SMART" id="SM00721">
    <property type="entry name" value="BAR"/>
    <property type="match status" value="1"/>
</dbReference>
<comment type="caution">
    <text evidence="4">The sequence shown here is derived from an EMBL/GenBank/DDBJ whole genome shotgun (WGS) entry which is preliminary data.</text>
</comment>
<feature type="compositionally biased region" description="Polar residues" evidence="2">
    <location>
        <begin position="318"/>
        <end position="339"/>
    </location>
</feature>
<gene>
    <name evidence="4" type="ORF">T310_4073</name>
</gene>
<feature type="coiled-coil region" evidence="1">
    <location>
        <begin position="138"/>
        <end position="165"/>
    </location>
</feature>
<dbReference type="GO" id="GO:0005737">
    <property type="term" value="C:cytoplasm"/>
    <property type="evidence" value="ECO:0007669"/>
    <property type="project" value="InterPro"/>
</dbReference>
<dbReference type="RefSeq" id="XP_013328521.1">
    <property type="nucleotide sequence ID" value="XM_013473067.1"/>
</dbReference>
<evidence type="ECO:0000313" key="5">
    <source>
        <dbReference type="Proteomes" id="UP000053958"/>
    </source>
</evidence>
<dbReference type="AlphaFoldDB" id="A0A0F4YUJ8"/>
<dbReference type="Gene3D" id="1.20.1270.60">
    <property type="entry name" value="Arfaptin homology (AH) domain/BAR domain"/>
    <property type="match status" value="1"/>
</dbReference>
<organism evidence="4 5">
    <name type="scientific">Rasamsonia emersonii (strain ATCC 16479 / CBS 393.64 / IMI 116815)</name>
    <dbReference type="NCBI Taxonomy" id="1408163"/>
    <lineage>
        <taxon>Eukaryota</taxon>
        <taxon>Fungi</taxon>
        <taxon>Dikarya</taxon>
        <taxon>Ascomycota</taxon>
        <taxon>Pezizomycotina</taxon>
        <taxon>Eurotiomycetes</taxon>
        <taxon>Eurotiomycetidae</taxon>
        <taxon>Eurotiales</taxon>
        <taxon>Trichocomaceae</taxon>
        <taxon>Rasamsonia</taxon>
    </lineage>
</organism>
<dbReference type="SUPFAM" id="SSF103657">
    <property type="entry name" value="BAR/IMD domain-like"/>
    <property type="match status" value="1"/>
</dbReference>
<accession>A0A0F4YUJ8</accession>
<evidence type="ECO:0000256" key="2">
    <source>
        <dbReference type="SAM" id="MobiDB-lite"/>
    </source>
</evidence>
<name>A0A0F4YUJ8_RASE3</name>
<dbReference type="PROSITE" id="PS51021">
    <property type="entry name" value="BAR"/>
    <property type="match status" value="1"/>
</dbReference>
<feature type="compositionally biased region" description="Polar residues" evidence="2">
    <location>
        <begin position="273"/>
        <end position="284"/>
    </location>
</feature>
<reference evidence="4 5" key="1">
    <citation type="submission" date="2015-04" db="EMBL/GenBank/DDBJ databases">
        <authorList>
            <person name="Heijne W.H."/>
            <person name="Fedorova N.D."/>
            <person name="Nierman W.C."/>
            <person name="Vollebregt A.W."/>
            <person name="Zhao Z."/>
            <person name="Wu L."/>
            <person name="Kumar M."/>
            <person name="Stam H."/>
            <person name="van den Berg M.A."/>
            <person name="Pel H.J."/>
        </authorList>
    </citation>
    <scope>NUCLEOTIDE SEQUENCE [LARGE SCALE GENOMIC DNA]</scope>
    <source>
        <strain evidence="4 5">CBS 393.64</strain>
    </source>
</reference>
<dbReference type="STRING" id="1408163.A0A0F4YUJ8"/>
<evidence type="ECO:0000256" key="1">
    <source>
        <dbReference type="SAM" id="Coils"/>
    </source>
</evidence>
<dbReference type="OrthoDB" id="14167at2759"/>
<dbReference type="Pfam" id="PF03114">
    <property type="entry name" value="BAR"/>
    <property type="match status" value="1"/>
</dbReference>
<evidence type="ECO:0000313" key="4">
    <source>
        <dbReference type="EMBL" id="KKA21909.1"/>
    </source>
</evidence>
<dbReference type="Proteomes" id="UP000053958">
    <property type="component" value="Unassembled WGS sequence"/>
</dbReference>
<dbReference type="EMBL" id="LASV01000164">
    <property type="protein sequence ID" value="KKA21909.1"/>
    <property type="molecule type" value="Genomic_DNA"/>
</dbReference>
<sequence length="425" mass="47561">MNVNKKFDRFKQWAGERMGGEAKTNLSDDFKALEAEMNLRHEGMDRLHKSMTAYIKAISKRSEGEDKEKTLPIAHLGSCMVNHGEEFDTNSQFGQCLILCGRTHERLARMQESYVMQATSSWLESLERSLAQMKDYQLENRRLAYDAALAKMQKAKKEDSRIEEEFRTQKAKYEEANEDVYRRMQDIKASEADSISDLTSFLEAELNFHERCREVLLQLKNDWPALQSQAQTPNGRRTGRLRSNTAHSFHERYESVKEEPSAASPAPRHSIKSNRYSISNPLDTSSREFSSDSAPQRPVLNRAPTFEGPTQLRGDPSPATSQAPSGASNENLSIRTARSSLRPVSKIYGDTFDPQDDSASYGSPYDERSASPATSQGSAFSRTPSSTTVNSVIGKKPPPPPPSRAKKPPPPPPPTKRNLVGACDV</sequence>
<dbReference type="GeneID" id="25316422"/>
<feature type="region of interest" description="Disordered" evidence="2">
    <location>
        <begin position="250"/>
        <end position="425"/>
    </location>
</feature>
<feature type="compositionally biased region" description="Pro residues" evidence="2">
    <location>
        <begin position="396"/>
        <end position="415"/>
    </location>
</feature>
<dbReference type="InterPro" id="IPR027267">
    <property type="entry name" value="AH/BAR_dom_sf"/>
</dbReference>
<dbReference type="InterPro" id="IPR004148">
    <property type="entry name" value="BAR_dom"/>
</dbReference>